<evidence type="ECO:0000256" key="2">
    <source>
        <dbReference type="ARBA" id="ARBA00006012"/>
    </source>
</evidence>
<dbReference type="Gene3D" id="3.40.50.300">
    <property type="entry name" value="P-loop containing nucleotide triphosphate hydrolases"/>
    <property type="match status" value="2"/>
</dbReference>
<feature type="transmembrane region" description="Helical" evidence="10">
    <location>
        <begin position="1064"/>
        <end position="1087"/>
    </location>
</feature>
<feature type="transmembrane region" description="Helical" evidence="10">
    <location>
        <begin position="1093"/>
        <end position="1111"/>
    </location>
</feature>
<feature type="transmembrane region" description="Helical" evidence="10">
    <location>
        <begin position="1186"/>
        <end position="1211"/>
    </location>
</feature>
<feature type="transmembrane region" description="Helical" evidence="10">
    <location>
        <begin position="474"/>
        <end position="500"/>
    </location>
</feature>
<evidence type="ECO:0000256" key="1">
    <source>
        <dbReference type="ARBA" id="ARBA00004651"/>
    </source>
</evidence>
<dbReference type="Pfam" id="PF00005">
    <property type="entry name" value="ABC_tran"/>
    <property type="match status" value="2"/>
</dbReference>
<dbReference type="CDD" id="cd03233">
    <property type="entry name" value="ABCG_PDR_domain1"/>
    <property type="match status" value="1"/>
</dbReference>
<evidence type="ECO:0000256" key="4">
    <source>
        <dbReference type="ARBA" id="ARBA00022475"/>
    </source>
</evidence>
<feature type="domain" description="ABC transporter" evidence="11">
    <location>
        <begin position="720"/>
        <end position="974"/>
    </location>
</feature>
<keyword evidence="13" id="KW-1185">Reference proteome</keyword>
<evidence type="ECO:0000256" key="6">
    <source>
        <dbReference type="ARBA" id="ARBA00022741"/>
    </source>
</evidence>
<proteinExistence type="inferred from homology"/>
<keyword evidence="8 10" id="KW-1133">Transmembrane helix</keyword>
<feature type="transmembrane region" description="Helical" evidence="10">
    <location>
        <begin position="506"/>
        <end position="528"/>
    </location>
</feature>
<feature type="transmembrane region" description="Helical" evidence="10">
    <location>
        <begin position="645"/>
        <end position="666"/>
    </location>
</feature>
<dbReference type="PANTHER" id="PTHR19241">
    <property type="entry name" value="ATP-BINDING CASSETTE TRANSPORTER"/>
    <property type="match status" value="1"/>
</dbReference>
<organism evidence="12 13">
    <name type="scientific">Aspergillus pseudocaelatus</name>
    <dbReference type="NCBI Taxonomy" id="1825620"/>
    <lineage>
        <taxon>Eukaryota</taxon>
        <taxon>Fungi</taxon>
        <taxon>Dikarya</taxon>
        <taxon>Ascomycota</taxon>
        <taxon>Pezizomycotina</taxon>
        <taxon>Eurotiomycetes</taxon>
        <taxon>Eurotiomycetidae</taxon>
        <taxon>Eurotiales</taxon>
        <taxon>Aspergillaceae</taxon>
        <taxon>Aspergillus</taxon>
        <taxon>Aspergillus subgen. Circumdati</taxon>
    </lineage>
</organism>
<dbReference type="InterPro" id="IPR013525">
    <property type="entry name" value="ABC2_TM"/>
</dbReference>
<evidence type="ECO:0000256" key="10">
    <source>
        <dbReference type="SAM" id="Phobius"/>
    </source>
</evidence>
<dbReference type="InterPro" id="IPR003439">
    <property type="entry name" value="ABC_transporter-like_ATP-bd"/>
</dbReference>
<dbReference type="SUPFAM" id="SSF52540">
    <property type="entry name" value="P-loop containing nucleoside triphosphate hydrolases"/>
    <property type="match status" value="2"/>
</dbReference>
<dbReference type="InterPro" id="IPR010929">
    <property type="entry name" value="PDR_CDR_ABC"/>
</dbReference>
<accession>A0ABQ6WBE3</accession>
<reference evidence="12 13" key="1">
    <citation type="submission" date="2019-04" db="EMBL/GenBank/DDBJ databases">
        <authorList>
            <consortium name="DOE Joint Genome Institute"/>
            <person name="Mondo S."/>
            <person name="Kjaerbolling I."/>
            <person name="Vesth T."/>
            <person name="Frisvad J.C."/>
            <person name="Nybo J.L."/>
            <person name="Theobald S."/>
            <person name="Kildgaard S."/>
            <person name="Isbrandt T."/>
            <person name="Kuo A."/>
            <person name="Sato A."/>
            <person name="Lyhne E.K."/>
            <person name="Kogle M.E."/>
            <person name="Wiebenga A."/>
            <person name="Kun R.S."/>
            <person name="Lubbers R.J."/>
            <person name="Makela M.R."/>
            <person name="Barry K."/>
            <person name="Chovatia M."/>
            <person name="Clum A."/>
            <person name="Daum C."/>
            <person name="Haridas S."/>
            <person name="He G."/>
            <person name="LaButti K."/>
            <person name="Lipzen A."/>
            <person name="Riley R."/>
            <person name="Salamov A."/>
            <person name="Simmons B.A."/>
            <person name="Magnuson J.K."/>
            <person name="Henrissat B."/>
            <person name="Mortensen U.H."/>
            <person name="Larsen T.O."/>
            <person name="Devries R.P."/>
            <person name="Grigoriev I.V."/>
            <person name="Machida M."/>
            <person name="Baker S.E."/>
            <person name="Andersen M.R."/>
            <person name="Cantor M.N."/>
            <person name="Hua S.X."/>
        </authorList>
    </citation>
    <scope>NUCLEOTIDE SEQUENCE [LARGE SCALE GENOMIC DNA]</scope>
    <source>
        <strain evidence="12 13">CBS 117616</strain>
    </source>
</reference>
<feature type="transmembrane region" description="Helical" evidence="10">
    <location>
        <begin position="540"/>
        <end position="559"/>
    </location>
</feature>
<evidence type="ECO:0000259" key="11">
    <source>
        <dbReference type="PROSITE" id="PS50893"/>
    </source>
</evidence>
<dbReference type="EMBL" id="ML735785">
    <property type="protein sequence ID" value="KAE8414448.1"/>
    <property type="molecule type" value="Genomic_DNA"/>
</dbReference>
<feature type="transmembrane region" description="Helical" evidence="10">
    <location>
        <begin position="433"/>
        <end position="453"/>
    </location>
</feature>
<comment type="subcellular location">
    <subcellularLocation>
        <location evidence="1">Cell membrane</location>
        <topology evidence="1">Multi-pass membrane protein</topology>
    </subcellularLocation>
</comment>
<evidence type="ECO:0000256" key="7">
    <source>
        <dbReference type="ARBA" id="ARBA00022840"/>
    </source>
</evidence>
<evidence type="ECO:0000256" key="9">
    <source>
        <dbReference type="ARBA" id="ARBA00023136"/>
    </source>
</evidence>
<dbReference type="PROSITE" id="PS50893">
    <property type="entry name" value="ABC_TRANSPORTER_2"/>
    <property type="match status" value="2"/>
</dbReference>
<name>A0ABQ6WBE3_9EURO</name>
<gene>
    <name evidence="12" type="ORF">BDV36DRAFT_241484</name>
</gene>
<evidence type="ECO:0000256" key="3">
    <source>
        <dbReference type="ARBA" id="ARBA00022448"/>
    </source>
</evidence>
<protein>
    <submittedName>
        <fullName evidence="12">ABC transporter CDR4</fullName>
    </submittedName>
</protein>
<feature type="transmembrane region" description="Helical" evidence="10">
    <location>
        <begin position="1223"/>
        <end position="1248"/>
    </location>
</feature>
<feature type="transmembrane region" description="Helical" evidence="10">
    <location>
        <begin position="1341"/>
        <end position="1362"/>
    </location>
</feature>
<sequence>MACPADEIKDPLEKWLGATTHQDRRRTLRGVSFIDVNVNGYTEPTLFQHTFASYVLLLPVYLKALLGVRHRQKVQILRNLDGFVRPGEMLLVLGRPGSGCTTFLKTMAGDIHGLKVNGGDINYQGISFTEMHRKYQGESIYMAENDVHFPELALGETLSFAAEMKPQGHMSAREIGSITATLFGLGKSLHTQVGNETIRGLSGGEKRRTSIAEAFLARCPIQCWDNSTRGLDSATALNFVRKLHRATNALGSTVMTTIYQAPEAVYQEFDKVLLLYEGRQIYFGPAEKAAEYFIRLGFIRPPRATTADFLTSLTNAKERRVRPGFEAQVPRTPDEFAVAWRRSPEWQAIRKEVEEFDQLHSPLDRERDHPVIYQTTVAHQVRTCLGRAFVRSRHSVPGIVSGVIGNIILAIILGSVFYNLAEDTASFQARSILIFYATMMNACLPAFEVNTLWAQRPIVEKHTQYAFYHPVAEAIASMLADLPVKVVTSLFFNLCIYFLTNLRRSAAAFFIFWLFGFVVMVTMSMIFRSVGSLSRTYAQSLAPVAIMIFNFVIYAGFVIPPHSQVPWLSWIRWFNPIAYANESLMINEFGNRQFPCSITVPSGPSYSGGSMDGKVCSAIGGVQGESFVEGNRYLNVKYGYTLDHLWRNLGILFALMVAFFVVHLLAAEYIQAEKSKGDILLYRRKHIAHQPPEDEENAESSIQTKDITIHRPSPIQEPEVHMEGLAKQSSIFNWTGVGYDVKVGKEVRNILDEIDGWVAPGTVTALMGSTGAGKTTLLDVLASRKSIGIVRGDIHIDGRPLERSFQRKTGYVQQSDIHLSSATVREALQFSALLRQPRNRSIAQKLAYVDTVLRMLEMESYADAVVGVPGKGLNIEQRKRLTIAVEMAARPEFLLFLDEPTSGLDSQTAWSICTLLRKLADNGQAILCTIHQPSSELFQMFDRLLLLHEGKTAYFGDVGSSASTLIDYFERAGARSPEEGENTAEWLLDVASSAAALKWSDIWRASAERQAVQQQIARMRTDSDGVGATTTTGSIEDHDYASTSLQQLWLVTYRMFQDYWRDPTYLYSKIALCVGAALFNGLSFWLVSKDVQGLVSSLFSCFLLTIVFSSVDQQIIPRFIDNRAQFEAREQQSKTYNWVVFVGANVIVELVWQSLTSVLVFVAWYYPTGFWRNGLNDSSFTMDQRATLMFLRIWVFFLFSSTLSQAIAAGINDSLTAVNIANLLFTLCLLFCGILVQPDALARFWIFMYRVDPFTYLMDGMIVTALANTKLHCAAIDLLRIALPANTTSCGDYMSAYVSTAGGQVLNPDATTGECLFCSIGDTNVVLEGLGINVAHRWRDLGLMAVYVVFNVAATFFIYWLARLPKGIKNA</sequence>
<keyword evidence="3" id="KW-0813">Transport</keyword>
<keyword evidence="7" id="KW-0067">ATP-binding</keyword>
<evidence type="ECO:0000256" key="5">
    <source>
        <dbReference type="ARBA" id="ARBA00022692"/>
    </source>
</evidence>
<dbReference type="SMART" id="SM00382">
    <property type="entry name" value="AAA"/>
    <property type="match status" value="2"/>
</dbReference>
<keyword evidence="9 10" id="KW-0472">Membrane</keyword>
<evidence type="ECO:0000313" key="12">
    <source>
        <dbReference type="EMBL" id="KAE8414448.1"/>
    </source>
</evidence>
<dbReference type="Proteomes" id="UP000325395">
    <property type="component" value="Unassembled WGS sequence"/>
</dbReference>
<comment type="similarity">
    <text evidence="2">Belongs to the ABC transporter superfamily. ABCG family. PDR (TC 3.A.1.205) subfamily.</text>
</comment>
<dbReference type="InterPro" id="IPR034003">
    <property type="entry name" value="ABCG_PDR_2"/>
</dbReference>
<keyword evidence="6" id="KW-0547">Nucleotide-binding</keyword>
<evidence type="ECO:0000256" key="8">
    <source>
        <dbReference type="ARBA" id="ARBA00022989"/>
    </source>
</evidence>
<dbReference type="Pfam" id="PF01061">
    <property type="entry name" value="ABC2_membrane"/>
    <property type="match status" value="2"/>
</dbReference>
<dbReference type="Pfam" id="PF06422">
    <property type="entry name" value="PDR_CDR"/>
    <property type="match status" value="1"/>
</dbReference>
<feature type="domain" description="ABC transporter" evidence="11">
    <location>
        <begin position="60"/>
        <end position="302"/>
    </location>
</feature>
<feature type="transmembrane region" description="Helical" evidence="10">
    <location>
        <begin position="399"/>
        <end position="421"/>
    </location>
</feature>
<dbReference type="CDD" id="cd03232">
    <property type="entry name" value="ABCG_PDR_domain2"/>
    <property type="match status" value="1"/>
</dbReference>
<evidence type="ECO:0000313" key="13">
    <source>
        <dbReference type="Proteomes" id="UP000325395"/>
    </source>
</evidence>
<dbReference type="InterPro" id="IPR027417">
    <property type="entry name" value="P-loop_NTPase"/>
</dbReference>
<keyword evidence="4" id="KW-1003">Cell membrane</keyword>
<keyword evidence="5 10" id="KW-0812">Transmembrane</keyword>
<dbReference type="InterPro" id="IPR003593">
    <property type="entry name" value="AAA+_ATPase"/>
</dbReference>
<dbReference type="InterPro" id="IPR034001">
    <property type="entry name" value="ABCG_PDR_1"/>
</dbReference>
<feature type="transmembrane region" description="Helical" evidence="10">
    <location>
        <begin position="1138"/>
        <end position="1166"/>
    </location>
</feature>